<evidence type="ECO:0000256" key="3">
    <source>
        <dbReference type="ARBA" id="ARBA00022840"/>
    </source>
</evidence>
<evidence type="ECO:0000259" key="4">
    <source>
        <dbReference type="PROSITE" id="PS50893"/>
    </source>
</evidence>
<sequence length="266" mass="27856">MTRPIPDPTPASGAAASLDLDGVTFRFHGRAAPAGALPAAGVGPLDLHVTPGEFLCIVGPSGSGKSTLLNLLSGFLTPQRGEIRVGGVPLRGPHRQLTLVQQEPALFPWLTVAGNVAFGLRGLRRPERDARVQEALGLVGLDGYGARRVHELSGGQRQRVSLARALAVRPGLLLLDEPFSALDVQTRAALGRELRGIWERQRITVVFVTHHLDEALSLGERVVALRDGQVSLDEASAGLSRAALDAVFGVGPAGAPGPARTAAHAH</sequence>
<dbReference type="PROSITE" id="PS00211">
    <property type="entry name" value="ABC_TRANSPORTER_1"/>
    <property type="match status" value="1"/>
</dbReference>
<proteinExistence type="predicted"/>
<evidence type="ECO:0000256" key="2">
    <source>
        <dbReference type="ARBA" id="ARBA00022741"/>
    </source>
</evidence>
<name>A0A221SUI6_9DEIO</name>
<dbReference type="STRING" id="317577.GCA_000419625_00295"/>
<dbReference type="PROSITE" id="PS50893">
    <property type="entry name" value="ABC_TRANSPORTER_2"/>
    <property type="match status" value="1"/>
</dbReference>
<dbReference type="PANTHER" id="PTHR42788">
    <property type="entry name" value="TAURINE IMPORT ATP-BINDING PROTEIN-RELATED"/>
    <property type="match status" value="1"/>
</dbReference>
<organism evidence="5 6">
    <name type="scientific">Deinococcus ficus</name>
    <dbReference type="NCBI Taxonomy" id="317577"/>
    <lineage>
        <taxon>Bacteria</taxon>
        <taxon>Thermotogati</taxon>
        <taxon>Deinococcota</taxon>
        <taxon>Deinococci</taxon>
        <taxon>Deinococcales</taxon>
        <taxon>Deinococcaceae</taxon>
        <taxon>Deinococcus</taxon>
    </lineage>
</organism>
<dbReference type="InterPro" id="IPR050166">
    <property type="entry name" value="ABC_transporter_ATP-bind"/>
</dbReference>
<keyword evidence="3 5" id="KW-0067">ATP-binding</keyword>
<dbReference type="GO" id="GO:0005524">
    <property type="term" value="F:ATP binding"/>
    <property type="evidence" value="ECO:0007669"/>
    <property type="project" value="UniProtKB-KW"/>
</dbReference>
<protein>
    <submittedName>
        <fullName evidence="5">ABC transporter ATP-binding protein</fullName>
    </submittedName>
</protein>
<dbReference type="CDD" id="cd03293">
    <property type="entry name" value="ABC_NrtD_SsuB_transporters"/>
    <property type="match status" value="1"/>
</dbReference>
<reference evidence="5 6" key="1">
    <citation type="submission" date="2017-05" db="EMBL/GenBank/DDBJ databases">
        <title>The complete genome sequence of Deinococcus ficus isolated from the rhizosphere of the Ficus religiosa L. in Taiwan.</title>
        <authorList>
            <person name="Wu K.-M."/>
            <person name="Liao T.-L."/>
            <person name="Liu Y.-M."/>
            <person name="Young C.-C."/>
            <person name="Tsai S.-F."/>
        </authorList>
    </citation>
    <scope>NUCLEOTIDE SEQUENCE [LARGE SCALE GENOMIC DNA]</scope>
    <source>
        <strain evidence="5 6">CC-FR2-10</strain>
    </source>
</reference>
<dbReference type="KEGG" id="dfc:DFI_04215"/>
<gene>
    <name evidence="5" type="ORF">DFI_04215</name>
</gene>
<dbReference type="AlphaFoldDB" id="A0A221SUI6"/>
<dbReference type="Gene3D" id="3.40.50.300">
    <property type="entry name" value="P-loop containing nucleotide triphosphate hydrolases"/>
    <property type="match status" value="1"/>
</dbReference>
<dbReference type="InterPro" id="IPR003439">
    <property type="entry name" value="ABC_transporter-like_ATP-bd"/>
</dbReference>
<dbReference type="SUPFAM" id="SSF52540">
    <property type="entry name" value="P-loop containing nucleoside triphosphate hydrolases"/>
    <property type="match status" value="1"/>
</dbReference>
<dbReference type="InterPro" id="IPR003593">
    <property type="entry name" value="AAA+_ATPase"/>
</dbReference>
<dbReference type="InterPro" id="IPR017871">
    <property type="entry name" value="ABC_transporter-like_CS"/>
</dbReference>
<dbReference type="GO" id="GO:0016887">
    <property type="term" value="F:ATP hydrolysis activity"/>
    <property type="evidence" value="ECO:0007669"/>
    <property type="project" value="InterPro"/>
</dbReference>
<dbReference type="Pfam" id="PF00005">
    <property type="entry name" value="ABC_tran"/>
    <property type="match status" value="1"/>
</dbReference>
<dbReference type="Proteomes" id="UP000259030">
    <property type="component" value="Chromosome"/>
</dbReference>
<dbReference type="SMART" id="SM00382">
    <property type="entry name" value="AAA"/>
    <property type="match status" value="1"/>
</dbReference>
<evidence type="ECO:0000313" key="6">
    <source>
        <dbReference type="Proteomes" id="UP000259030"/>
    </source>
</evidence>
<dbReference type="EMBL" id="CP021081">
    <property type="protein sequence ID" value="ASN80319.1"/>
    <property type="molecule type" value="Genomic_DNA"/>
</dbReference>
<evidence type="ECO:0000256" key="1">
    <source>
        <dbReference type="ARBA" id="ARBA00022448"/>
    </source>
</evidence>
<keyword evidence="2" id="KW-0547">Nucleotide-binding</keyword>
<keyword evidence="1" id="KW-0813">Transport</keyword>
<dbReference type="RefSeq" id="WP_081425706.1">
    <property type="nucleotide sequence ID" value="NZ_CP021081.1"/>
</dbReference>
<feature type="domain" description="ABC transporter" evidence="4">
    <location>
        <begin position="18"/>
        <end position="252"/>
    </location>
</feature>
<evidence type="ECO:0000313" key="5">
    <source>
        <dbReference type="EMBL" id="ASN80319.1"/>
    </source>
</evidence>
<accession>A0A221SUI6</accession>
<keyword evidence="6" id="KW-1185">Reference proteome</keyword>
<dbReference type="InterPro" id="IPR027417">
    <property type="entry name" value="P-loop_NTPase"/>
</dbReference>
<dbReference type="PANTHER" id="PTHR42788:SF13">
    <property type="entry name" value="ALIPHATIC SULFONATES IMPORT ATP-BINDING PROTEIN SSUB"/>
    <property type="match status" value="1"/>
</dbReference>